<dbReference type="GO" id="GO:0006629">
    <property type="term" value="P:lipid metabolic process"/>
    <property type="evidence" value="ECO:0007669"/>
    <property type="project" value="InterPro"/>
</dbReference>
<dbReference type="Gene3D" id="3.20.20.190">
    <property type="entry name" value="Phosphatidylinositol (PI) phosphodiesterase"/>
    <property type="match status" value="1"/>
</dbReference>
<protein>
    <recommendedName>
        <fullName evidence="1">glycerophosphodiester phosphodiesterase</fullName>
        <ecNumber evidence="1">3.1.4.46</ecNumber>
    </recommendedName>
</protein>
<sequence>MRGALGPRQWRRLPRSPPLPLTSSLRKKLRLPRIPSKRLFIRLVVVIVLIAFVAPVFFHFRLRRFHQMRMRKCHWLESPPLVCAHGGDSSRAAPNTMDAYRIAIQSHVDCIEIDVSRSLDGTLFALHDRDLQRMLGNSTAKVGFMSTNEINKLKAEFKLGLGSSEHKIPTIHEALAFVSGSVRQVVLDVKVGPPSFEKDLAMDVLSVVQRSGCKNCLIWAKSDVLVHNIMNLKEDAKVGYIVLKDFVTGATSNLLRMKNAVVVGVYHPLIDKRLVQILHGSRKKVYAWTVDDADSMRRLLLEQVDAIVTGHPSLLQNVMQELETECFAEGFSLP</sequence>
<evidence type="ECO:0000313" key="7">
    <source>
        <dbReference type="Proteomes" id="UP000233837"/>
    </source>
</evidence>
<keyword evidence="4" id="KW-0472">Membrane</keyword>
<dbReference type="InterPro" id="IPR044236">
    <property type="entry name" value="GDPD4"/>
</dbReference>
<name>A0A2I0W5A1_9ASPA</name>
<reference evidence="6 7" key="1">
    <citation type="journal article" date="2016" name="Sci. Rep.">
        <title>The Dendrobium catenatum Lindl. genome sequence provides insights into polysaccharide synthase, floral development and adaptive evolution.</title>
        <authorList>
            <person name="Zhang G.Q."/>
            <person name="Xu Q."/>
            <person name="Bian C."/>
            <person name="Tsai W.C."/>
            <person name="Yeh C.M."/>
            <person name="Liu K.W."/>
            <person name="Yoshida K."/>
            <person name="Zhang L.S."/>
            <person name="Chang S.B."/>
            <person name="Chen F."/>
            <person name="Shi Y."/>
            <person name="Su Y.Y."/>
            <person name="Zhang Y.Q."/>
            <person name="Chen L.J."/>
            <person name="Yin Y."/>
            <person name="Lin M."/>
            <person name="Huang H."/>
            <person name="Deng H."/>
            <person name="Wang Z.W."/>
            <person name="Zhu S.L."/>
            <person name="Zhao X."/>
            <person name="Deng C."/>
            <person name="Niu S.C."/>
            <person name="Huang J."/>
            <person name="Wang M."/>
            <person name="Liu G.H."/>
            <person name="Yang H.J."/>
            <person name="Xiao X.J."/>
            <person name="Hsiao Y.Y."/>
            <person name="Wu W.L."/>
            <person name="Chen Y.Y."/>
            <person name="Mitsuda N."/>
            <person name="Ohme-Takagi M."/>
            <person name="Luo Y.B."/>
            <person name="Van de Peer Y."/>
            <person name="Liu Z.J."/>
        </authorList>
    </citation>
    <scope>NUCLEOTIDE SEQUENCE [LARGE SCALE GENOMIC DNA]</scope>
    <source>
        <tissue evidence="6">The whole plant</tissue>
    </source>
</reference>
<dbReference type="EC" id="3.1.4.46" evidence="1"/>
<dbReference type="InterPro" id="IPR017946">
    <property type="entry name" value="PLC-like_Pdiesterase_TIM-brl"/>
</dbReference>
<dbReference type="PANTHER" id="PTHR47449:SF2">
    <property type="entry name" value="GLYCEROPHOSPHODIESTER PHOSPHODIESTERASE GDPD4"/>
    <property type="match status" value="1"/>
</dbReference>
<keyword evidence="4" id="KW-0812">Transmembrane</keyword>
<dbReference type="SUPFAM" id="SSF51695">
    <property type="entry name" value="PLC-like phosphodiesterases"/>
    <property type="match status" value="1"/>
</dbReference>
<dbReference type="PANTHER" id="PTHR47449">
    <property type="entry name" value="GLYCEROPHOSPHODIESTER PHOSPHODIESTERASE GDPD4"/>
    <property type="match status" value="1"/>
</dbReference>
<dbReference type="GO" id="GO:0008889">
    <property type="term" value="F:glycerophosphodiester phosphodiesterase activity"/>
    <property type="evidence" value="ECO:0007669"/>
    <property type="project" value="UniProtKB-EC"/>
</dbReference>
<reference evidence="6 7" key="2">
    <citation type="journal article" date="2017" name="Nature">
        <title>The Apostasia genome and the evolution of orchids.</title>
        <authorList>
            <person name="Zhang G.Q."/>
            <person name="Liu K.W."/>
            <person name="Li Z."/>
            <person name="Lohaus R."/>
            <person name="Hsiao Y.Y."/>
            <person name="Niu S.C."/>
            <person name="Wang J.Y."/>
            <person name="Lin Y.C."/>
            <person name="Xu Q."/>
            <person name="Chen L.J."/>
            <person name="Yoshida K."/>
            <person name="Fujiwara S."/>
            <person name="Wang Z.W."/>
            <person name="Zhang Y.Q."/>
            <person name="Mitsuda N."/>
            <person name="Wang M."/>
            <person name="Liu G.H."/>
            <person name="Pecoraro L."/>
            <person name="Huang H.X."/>
            <person name="Xiao X.J."/>
            <person name="Lin M."/>
            <person name="Wu X.Y."/>
            <person name="Wu W.L."/>
            <person name="Chen Y.Y."/>
            <person name="Chang S.B."/>
            <person name="Sakamoto S."/>
            <person name="Ohme-Takagi M."/>
            <person name="Yagi M."/>
            <person name="Zeng S.J."/>
            <person name="Shen C.Y."/>
            <person name="Yeh C.M."/>
            <person name="Luo Y.B."/>
            <person name="Tsai W.C."/>
            <person name="Van de Peer Y."/>
            <person name="Liu Z.J."/>
        </authorList>
    </citation>
    <scope>NUCLEOTIDE SEQUENCE [LARGE SCALE GENOMIC DNA]</scope>
    <source>
        <tissue evidence="6">The whole plant</tissue>
    </source>
</reference>
<dbReference type="CDD" id="cd08556">
    <property type="entry name" value="GDPD"/>
    <property type="match status" value="1"/>
</dbReference>
<dbReference type="Pfam" id="PF03009">
    <property type="entry name" value="GDPD"/>
    <property type="match status" value="1"/>
</dbReference>
<dbReference type="OrthoDB" id="1058301at2759"/>
<comment type="catalytic activity">
    <reaction evidence="3">
        <text>a sn-glycero-3-phosphodiester + H2O = an alcohol + sn-glycerol 3-phosphate + H(+)</text>
        <dbReference type="Rhea" id="RHEA:12969"/>
        <dbReference type="ChEBI" id="CHEBI:15377"/>
        <dbReference type="ChEBI" id="CHEBI:15378"/>
        <dbReference type="ChEBI" id="CHEBI:30879"/>
        <dbReference type="ChEBI" id="CHEBI:57597"/>
        <dbReference type="ChEBI" id="CHEBI:83408"/>
        <dbReference type="EC" id="3.1.4.46"/>
    </reaction>
</comment>
<dbReference type="STRING" id="906689.A0A2I0W5A1"/>
<dbReference type="EMBL" id="KZ502910">
    <property type="protein sequence ID" value="PKU70827.1"/>
    <property type="molecule type" value="Genomic_DNA"/>
</dbReference>
<dbReference type="AlphaFoldDB" id="A0A2I0W5A1"/>
<dbReference type="Proteomes" id="UP000233837">
    <property type="component" value="Unassembled WGS sequence"/>
</dbReference>
<keyword evidence="2" id="KW-0319">Glycerol metabolism</keyword>
<feature type="domain" description="GP-PDE" evidence="5">
    <location>
        <begin position="80"/>
        <end position="319"/>
    </location>
</feature>
<gene>
    <name evidence="6" type="ORF">MA16_Dca010807</name>
</gene>
<proteinExistence type="predicted"/>
<dbReference type="GO" id="GO:0006071">
    <property type="term" value="P:glycerol metabolic process"/>
    <property type="evidence" value="ECO:0007669"/>
    <property type="project" value="UniProtKB-KW"/>
</dbReference>
<evidence type="ECO:0000256" key="2">
    <source>
        <dbReference type="ARBA" id="ARBA00022798"/>
    </source>
</evidence>
<evidence type="ECO:0000256" key="1">
    <source>
        <dbReference type="ARBA" id="ARBA00012247"/>
    </source>
</evidence>
<dbReference type="InterPro" id="IPR030395">
    <property type="entry name" value="GP_PDE_dom"/>
</dbReference>
<accession>A0A2I0W5A1</accession>
<evidence type="ECO:0000256" key="3">
    <source>
        <dbReference type="ARBA" id="ARBA00047512"/>
    </source>
</evidence>
<evidence type="ECO:0000313" key="6">
    <source>
        <dbReference type="EMBL" id="PKU70827.1"/>
    </source>
</evidence>
<evidence type="ECO:0000259" key="5">
    <source>
        <dbReference type="PROSITE" id="PS51704"/>
    </source>
</evidence>
<feature type="transmembrane region" description="Helical" evidence="4">
    <location>
        <begin position="39"/>
        <end position="62"/>
    </location>
</feature>
<dbReference type="PROSITE" id="PS51704">
    <property type="entry name" value="GP_PDE"/>
    <property type="match status" value="1"/>
</dbReference>
<keyword evidence="4" id="KW-1133">Transmembrane helix</keyword>
<evidence type="ECO:0000256" key="4">
    <source>
        <dbReference type="SAM" id="Phobius"/>
    </source>
</evidence>
<organism evidence="6 7">
    <name type="scientific">Dendrobium catenatum</name>
    <dbReference type="NCBI Taxonomy" id="906689"/>
    <lineage>
        <taxon>Eukaryota</taxon>
        <taxon>Viridiplantae</taxon>
        <taxon>Streptophyta</taxon>
        <taxon>Embryophyta</taxon>
        <taxon>Tracheophyta</taxon>
        <taxon>Spermatophyta</taxon>
        <taxon>Magnoliopsida</taxon>
        <taxon>Liliopsida</taxon>
        <taxon>Asparagales</taxon>
        <taxon>Orchidaceae</taxon>
        <taxon>Epidendroideae</taxon>
        <taxon>Malaxideae</taxon>
        <taxon>Dendrobiinae</taxon>
        <taxon>Dendrobium</taxon>
    </lineage>
</organism>
<keyword evidence="7" id="KW-1185">Reference proteome</keyword>